<dbReference type="eggNOG" id="KOG0867">
    <property type="taxonomic scope" value="Eukaryota"/>
</dbReference>
<reference evidence="6 7" key="1">
    <citation type="submission" date="2010-05" db="EMBL/GenBank/DDBJ databases">
        <title>The Genome Sequence of Thecamonas trahens ATCC 50062.</title>
        <authorList>
            <consortium name="The Broad Institute Genome Sequencing Platform"/>
            <person name="Russ C."/>
            <person name="Cuomo C."/>
            <person name="Shea T."/>
            <person name="Young S.K."/>
            <person name="Zeng Q."/>
            <person name="Koehrsen M."/>
            <person name="Haas B."/>
            <person name="Borodovsky M."/>
            <person name="Guigo R."/>
            <person name="Alvarado L."/>
            <person name="Berlin A."/>
            <person name="Bochicchio J."/>
            <person name="Borenstein D."/>
            <person name="Chapman S."/>
            <person name="Chen Z."/>
            <person name="Freedman E."/>
            <person name="Gellesch M."/>
            <person name="Goldberg J."/>
            <person name="Griggs A."/>
            <person name="Gujja S."/>
            <person name="Heilman E."/>
            <person name="Heiman D."/>
            <person name="Hepburn T."/>
            <person name="Howarth C."/>
            <person name="Jen D."/>
            <person name="Larson L."/>
            <person name="Mehta T."/>
            <person name="Park D."/>
            <person name="Pearson M."/>
            <person name="Roberts A."/>
            <person name="Saif S."/>
            <person name="Shenoy N."/>
            <person name="Sisk P."/>
            <person name="Stolte C."/>
            <person name="Sykes S."/>
            <person name="Thomson T."/>
            <person name="Walk T."/>
            <person name="White J."/>
            <person name="Yandava C."/>
            <person name="Burger G."/>
            <person name="Gray M.W."/>
            <person name="Holland P.W.H."/>
            <person name="King N."/>
            <person name="Lang F.B.F."/>
            <person name="Roger A.J."/>
            <person name="Ruiz-Trillo I."/>
            <person name="Lander E."/>
            <person name="Nusbaum C."/>
        </authorList>
    </citation>
    <scope>NUCLEOTIDE SEQUENCE [LARGE SCALE GENOMIC DNA]</scope>
    <source>
        <strain evidence="6 7">ATCC 50062</strain>
    </source>
</reference>
<dbReference type="GO" id="GO:0004364">
    <property type="term" value="F:glutathione transferase activity"/>
    <property type="evidence" value="ECO:0007669"/>
    <property type="project" value="TreeGrafter"/>
</dbReference>
<protein>
    <submittedName>
        <fullName evidence="6">Glutathione S-transferase GST 23</fullName>
    </submittedName>
</protein>
<dbReference type="InterPro" id="IPR036282">
    <property type="entry name" value="Glutathione-S-Trfase_C_sf"/>
</dbReference>
<keyword evidence="6" id="KW-0808">Transferase</keyword>
<dbReference type="InterPro" id="IPR010987">
    <property type="entry name" value="Glutathione-S-Trfase_C-like"/>
</dbReference>
<dbReference type="PROSITE" id="PS50405">
    <property type="entry name" value="GST_CTER"/>
    <property type="match status" value="1"/>
</dbReference>
<name>A0A0L0DQJ9_THETB</name>
<dbReference type="PANTHER" id="PTHR43917">
    <property type="match status" value="1"/>
</dbReference>
<dbReference type="Gene3D" id="1.20.1050.10">
    <property type="match status" value="1"/>
</dbReference>
<evidence type="ECO:0000256" key="3">
    <source>
        <dbReference type="RuleBase" id="RU003494"/>
    </source>
</evidence>
<evidence type="ECO:0000313" key="7">
    <source>
        <dbReference type="Proteomes" id="UP000054408"/>
    </source>
</evidence>
<dbReference type="InterPro" id="IPR051369">
    <property type="entry name" value="GST_Theta"/>
</dbReference>
<dbReference type="PROSITE" id="PS50404">
    <property type="entry name" value="GST_NTER"/>
    <property type="match status" value="1"/>
</dbReference>
<dbReference type="GeneID" id="25561164"/>
<evidence type="ECO:0000259" key="5">
    <source>
        <dbReference type="PROSITE" id="PS50405"/>
    </source>
</evidence>
<feature type="domain" description="GST N-terminal" evidence="4">
    <location>
        <begin position="16"/>
        <end position="98"/>
    </location>
</feature>
<evidence type="ECO:0000256" key="1">
    <source>
        <dbReference type="ARBA" id="ARBA00004496"/>
    </source>
</evidence>
<evidence type="ECO:0000256" key="2">
    <source>
        <dbReference type="ARBA" id="ARBA00022490"/>
    </source>
</evidence>
<dbReference type="STRING" id="461836.A0A0L0DQJ9"/>
<evidence type="ECO:0000313" key="6">
    <source>
        <dbReference type="EMBL" id="KNC53703.1"/>
    </source>
</evidence>
<dbReference type="InterPro" id="IPR036249">
    <property type="entry name" value="Thioredoxin-like_sf"/>
</dbReference>
<keyword evidence="2" id="KW-0963">Cytoplasm</keyword>
<evidence type="ECO:0000259" key="4">
    <source>
        <dbReference type="PROSITE" id="PS50404"/>
    </source>
</evidence>
<feature type="domain" description="GST C-terminal" evidence="5">
    <location>
        <begin position="105"/>
        <end position="247"/>
    </location>
</feature>
<dbReference type="InterPro" id="IPR004045">
    <property type="entry name" value="Glutathione_S-Trfase_N"/>
</dbReference>
<dbReference type="Gene3D" id="3.40.30.10">
    <property type="entry name" value="Glutaredoxin"/>
    <property type="match status" value="1"/>
</dbReference>
<dbReference type="EMBL" id="GL349437">
    <property type="protein sequence ID" value="KNC53703.1"/>
    <property type="molecule type" value="Genomic_DNA"/>
</dbReference>
<organism evidence="6 7">
    <name type="scientific">Thecamonas trahens ATCC 50062</name>
    <dbReference type="NCBI Taxonomy" id="461836"/>
    <lineage>
        <taxon>Eukaryota</taxon>
        <taxon>Apusozoa</taxon>
        <taxon>Apusomonadida</taxon>
        <taxon>Apusomonadidae</taxon>
        <taxon>Thecamonas</taxon>
    </lineage>
</organism>
<dbReference type="InterPro" id="IPR004046">
    <property type="entry name" value="GST_C"/>
</dbReference>
<dbReference type="GO" id="GO:0006749">
    <property type="term" value="P:glutathione metabolic process"/>
    <property type="evidence" value="ECO:0007669"/>
    <property type="project" value="TreeGrafter"/>
</dbReference>
<accession>A0A0L0DQJ9</accession>
<dbReference type="PANTHER" id="PTHR43917:SF8">
    <property type="entry name" value="GH16740P-RELATED"/>
    <property type="match status" value="1"/>
</dbReference>
<dbReference type="SUPFAM" id="SSF47616">
    <property type="entry name" value="GST C-terminal domain-like"/>
    <property type="match status" value="1"/>
</dbReference>
<dbReference type="GO" id="GO:0005737">
    <property type="term" value="C:cytoplasm"/>
    <property type="evidence" value="ECO:0007669"/>
    <property type="project" value="UniProtKB-SubCell"/>
</dbReference>
<dbReference type="Pfam" id="PF00043">
    <property type="entry name" value="GST_C"/>
    <property type="match status" value="1"/>
</dbReference>
<dbReference type="SUPFAM" id="SSF52833">
    <property type="entry name" value="Thioredoxin-like"/>
    <property type="match status" value="1"/>
</dbReference>
<dbReference type="RefSeq" id="XP_013762017.1">
    <property type="nucleotide sequence ID" value="XM_013906563.1"/>
</dbReference>
<comment type="similarity">
    <text evidence="3">Belongs to the GST superfamily.</text>
</comment>
<gene>
    <name evidence="6" type="ORF">AMSG_01414</name>
</gene>
<dbReference type="AlphaFoldDB" id="A0A0L0DQJ9"/>
<comment type="subcellular location">
    <subcellularLocation>
        <location evidence="1">Cytoplasm</location>
    </subcellularLocation>
</comment>
<dbReference type="Proteomes" id="UP000054408">
    <property type="component" value="Unassembled WGS sequence"/>
</dbReference>
<dbReference type="OMA" id="WKSRVQS"/>
<proteinExistence type="inferred from homology"/>
<sequence length="247" mass="27575">MADVSDKFSVVPSADGIAHLYVDMMSQPSRALVLFCKAAGVPHELHIVHIARGEHKSPSYAKHINANKKVPAAVIDGVRMAESHTILRFIAEHFALPLSWYPYSQPIPRVAIDEYLDWHHTNLRPGCAHFFRAAFLLPKLQNRAVDLDEVATTRKAMEVAVYKLNKIFLKGPGATYLCGRYMPSIADLSAFCELTQLEILGSDFDAIIADKPELVAWIARMKKLPGYDDVHTVFNKVKAANSRPNKL</sequence>
<dbReference type="InterPro" id="IPR040079">
    <property type="entry name" value="Glutathione_S-Trfase"/>
</dbReference>
<keyword evidence="7" id="KW-1185">Reference proteome</keyword>
<dbReference type="SFLD" id="SFLDS00019">
    <property type="entry name" value="Glutathione_Transferase_(cytos"/>
    <property type="match status" value="1"/>
</dbReference>
<dbReference type="OrthoDB" id="422574at2759"/>
<dbReference type="Pfam" id="PF02798">
    <property type="entry name" value="GST_N"/>
    <property type="match status" value="1"/>
</dbReference>